<evidence type="ECO:0000313" key="11">
    <source>
        <dbReference type="EMBL" id="PLW66759.1"/>
    </source>
</evidence>
<evidence type="ECO:0000259" key="10">
    <source>
        <dbReference type="Pfam" id="PF01909"/>
    </source>
</evidence>
<dbReference type="CDD" id="cd05403">
    <property type="entry name" value="NT_KNTase_like"/>
    <property type="match status" value="1"/>
</dbReference>
<dbReference type="AlphaFoldDB" id="A0A2N5WWY8"/>
<dbReference type="Pfam" id="PF01909">
    <property type="entry name" value="NTP_transf_2"/>
    <property type="match status" value="1"/>
</dbReference>
<organism evidence="11 12">
    <name type="scientific">Pseudohalioglobus lutimaris</name>
    <dbReference type="NCBI Taxonomy" id="1737061"/>
    <lineage>
        <taxon>Bacteria</taxon>
        <taxon>Pseudomonadati</taxon>
        <taxon>Pseudomonadota</taxon>
        <taxon>Gammaproteobacteria</taxon>
        <taxon>Cellvibrionales</taxon>
        <taxon>Halieaceae</taxon>
        <taxon>Pseudohalioglobus</taxon>
    </lineage>
</organism>
<dbReference type="Gene3D" id="3.30.460.10">
    <property type="entry name" value="Beta Polymerase, domain 2"/>
    <property type="match status" value="1"/>
</dbReference>
<sequence>MRPSEAMQTNRDVIRQVVAAHHASNARVFGSAAAGEDTDNSDLDLLIDPSPDTTLLDIGAIRHELSTLLGVPVDVVTPMALPDTFRDAVLAEAVPV</sequence>
<accession>A0A2N5WWY8</accession>
<evidence type="ECO:0000256" key="1">
    <source>
        <dbReference type="ARBA" id="ARBA00001946"/>
    </source>
</evidence>
<evidence type="ECO:0000256" key="7">
    <source>
        <dbReference type="ARBA" id="ARBA00022840"/>
    </source>
</evidence>
<name>A0A2N5WWY8_9GAMM</name>
<gene>
    <name evidence="11" type="ORF">C0039_20125</name>
</gene>
<proteinExistence type="inferred from homology"/>
<dbReference type="GO" id="GO:0016779">
    <property type="term" value="F:nucleotidyltransferase activity"/>
    <property type="evidence" value="ECO:0007669"/>
    <property type="project" value="UniProtKB-KW"/>
</dbReference>
<dbReference type="RefSeq" id="WP_076001343.1">
    <property type="nucleotide sequence ID" value="NZ_PKUS01000049.1"/>
</dbReference>
<dbReference type="InterPro" id="IPR002934">
    <property type="entry name" value="Polymerase_NTP_transf_dom"/>
</dbReference>
<evidence type="ECO:0000256" key="4">
    <source>
        <dbReference type="ARBA" id="ARBA00022695"/>
    </source>
</evidence>
<evidence type="ECO:0000256" key="3">
    <source>
        <dbReference type="ARBA" id="ARBA00022679"/>
    </source>
</evidence>
<dbReference type="PANTHER" id="PTHR33571:SF12">
    <property type="entry name" value="BSL3053 PROTEIN"/>
    <property type="match status" value="1"/>
</dbReference>
<keyword evidence="3 11" id="KW-0808">Transferase</keyword>
<evidence type="ECO:0000256" key="6">
    <source>
        <dbReference type="ARBA" id="ARBA00022741"/>
    </source>
</evidence>
<keyword evidence="5" id="KW-0479">Metal-binding</keyword>
<comment type="similarity">
    <text evidence="9">Belongs to the MntA antitoxin family.</text>
</comment>
<reference evidence="11 12" key="1">
    <citation type="submission" date="2018-01" db="EMBL/GenBank/DDBJ databases">
        <title>The draft genome sequence of Halioglobus lutimaris HF004.</title>
        <authorList>
            <person name="Du Z.-J."/>
            <person name="Shi M.-J."/>
        </authorList>
    </citation>
    <scope>NUCLEOTIDE SEQUENCE [LARGE SCALE GENOMIC DNA]</scope>
    <source>
        <strain evidence="11 12">HF004</strain>
    </source>
</reference>
<dbReference type="SUPFAM" id="SSF81301">
    <property type="entry name" value="Nucleotidyltransferase"/>
    <property type="match status" value="1"/>
</dbReference>
<keyword evidence="12" id="KW-1185">Reference proteome</keyword>
<keyword evidence="2" id="KW-1277">Toxin-antitoxin system</keyword>
<evidence type="ECO:0000256" key="5">
    <source>
        <dbReference type="ARBA" id="ARBA00022723"/>
    </source>
</evidence>
<feature type="domain" description="Polymerase nucleotidyl transferase" evidence="10">
    <location>
        <begin position="25"/>
        <end position="90"/>
    </location>
</feature>
<protein>
    <submittedName>
        <fullName evidence="11">Nucleotidyltransferase</fullName>
    </submittedName>
</protein>
<dbReference type="PANTHER" id="PTHR33571">
    <property type="entry name" value="SSL8005 PROTEIN"/>
    <property type="match status" value="1"/>
</dbReference>
<comment type="cofactor">
    <cofactor evidence="1">
        <name>Mg(2+)</name>
        <dbReference type="ChEBI" id="CHEBI:18420"/>
    </cofactor>
</comment>
<evidence type="ECO:0000256" key="9">
    <source>
        <dbReference type="ARBA" id="ARBA00038276"/>
    </source>
</evidence>
<dbReference type="OrthoDB" id="9809323at2"/>
<dbReference type="GO" id="GO:0046872">
    <property type="term" value="F:metal ion binding"/>
    <property type="evidence" value="ECO:0007669"/>
    <property type="project" value="UniProtKB-KW"/>
</dbReference>
<dbReference type="InterPro" id="IPR052038">
    <property type="entry name" value="Type-VII_TA_antitoxin"/>
</dbReference>
<keyword evidence="4" id="KW-0548">Nucleotidyltransferase</keyword>
<evidence type="ECO:0000256" key="8">
    <source>
        <dbReference type="ARBA" id="ARBA00022842"/>
    </source>
</evidence>
<dbReference type="Proteomes" id="UP000235005">
    <property type="component" value="Unassembled WGS sequence"/>
</dbReference>
<comment type="caution">
    <text evidence="11">The sequence shown here is derived from an EMBL/GenBank/DDBJ whole genome shotgun (WGS) entry which is preliminary data.</text>
</comment>
<keyword evidence="7" id="KW-0067">ATP-binding</keyword>
<evidence type="ECO:0000256" key="2">
    <source>
        <dbReference type="ARBA" id="ARBA00022649"/>
    </source>
</evidence>
<evidence type="ECO:0000313" key="12">
    <source>
        <dbReference type="Proteomes" id="UP000235005"/>
    </source>
</evidence>
<keyword evidence="8" id="KW-0460">Magnesium</keyword>
<keyword evidence="6" id="KW-0547">Nucleotide-binding</keyword>
<dbReference type="GO" id="GO:0005524">
    <property type="term" value="F:ATP binding"/>
    <property type="evidence" value="ECO:0007669"/>
    <property type="project" value="UniProtKB-KW"/>
</dbReference>
<dbReference type="InterPro" id="IPR043519">
    <property type="entry name" value="NT_sf"/>
</dbReference>
<dbReference type="EMBL" id="PKUS01000049">
    <property type="protein sequence ID" value="PLW66759.1"/>
    <property type="molecule type" value="Genomic_DNA"/>
</dbReference>